<dbReference type="RefSeq" id="WP_241349199.1">
    <property type="nucleotide sequence ID" value="NZ_JAKZGP010000048.1"/>
</dbReference>
<keyword evidence="2" id="KW-0597">Phosphoprotein</keyword>
<dbReference type="InterPro" id="IPR029063">
    <property type="entry name" value="SAM-dependent_MTases_sf"/>
</dbReference>
<protein>
    <submittedName>
        <fullName evidence="4">Amino acid adenylation domain-containing protein</fullName>
    </submittedName>
</protein>
<dbReference type="EMBL" id="JAKZGP010000048">
    <property type="protein sequence ID" value="MCH7410840.1"/>
    <property type="molecule type" value="Genomic_DNA"/>
</dbReference>
<comment type="caution">
    <text evidence="4">The sequence shown here is derived from an EMBL/GenBank/DDBJ whole genome shotgun (WGS) entry which is preliminary data.</text>
</comment>
<dbReference type="Pfam" id="PF00550">
    <property type="entry name" value="PP-binding"/>
    <property type="match status" value="1"/>
</dbReference>
<dbReference type="CDD" id="cd05930">
    <property type="entry name" value="A_NRPS"/>
    <property type="match status" value="1"/>
</dbReference>
<dbReference type="Gene3D" id="3.40.50.150">
    <property type="entry name" value="Vaccinia Virus protein VP39"/>
    <property type="match status" value="1"/>
</dbReference>
<name>A0ABS9V342_9BACT</name>
<dbReference type="Gene3D" id="3.30.559.10">
    <property type="entry name" value="Chloramphenicol acetyltransferase-like domain"/>
    <property type="match status" value="1"/>
</dbReference>
<dbReference type="Gene3D" id="3.40.50.1820">
    <property type="entry name" value="alpha/beta hydrolase"/>
    <property type="match status" value="1"/>
</dbReference>
<dbReference type="InterPro" id="IPR001242">
    <property type="entry name" value="Condensation_dom"/>
</dbReference>
<evidence type="ECO:0000313" key="5">
    <source>
        <dbReference type="Proteomes" id="UP001165489"/>
    </source>
</evidence>
<gene>
    <name evidence="4" type="ORF">MM239_15640</name>
</gene>
<dbReference type="NCBIfam" id="TIGR01733">
    <property type="entry name" value="AA-adenyl-dom"/>
    <property type="match status" value="1"/>
</dbReference>
<keyword evidence="5" id="KW-1185">Reference proteome</keyword>
<dbReference type="SUPFAM" id="SSF56801">
    <property type="entry name" value="Acetyl-CoA synthetase-like"/>
    <property type="match status" value="1"/>
</dbReference>
<dbReference type="InterPro" id="IPR001031">
    <property type="entry name" value="Thioesterase"/>
</dbReference>
<dbReference type="PROSITE" id="PS00455">
    <property type="entry name" value="AMP_BINDING"/>
    <property type="match status" value="1"/>
</dbReference>
<dbReference type="Pfam" id="PF00501">
    <property type="entry name" value="AMP-binding"/>
    <property type="match status" value="1"/>
</dbReference>
<dbReference type="InterPro" id="IPR023213">
    <property type="entry name" value="CAT-like_dom_sf"/>
</dbReference>
<dbReference type="InterPro" id="IPR010071">
    <property type="entry name" value="AA_adenyl_dom"/>
</dbReference>
<proteinExistence type="predicted"/>
<dbReference type="Gene3D" id="3.30.559.30">
    <property type="entry name" value="Nonribosomal peptide synthetase, condensation domain"/>
    <property type="match status" value="1"/>
</dbReference>
<dbReference type="InterPro" id="IPR036736">
    <property type="entry name" value="ACP-like_sf"/>
</dbReference>
<dbReference type="Gene3D" id="3.40.50.12780">
    <property type="entry name" value="N-terminal domain of ligase-like"/>
    <property type="match status" value="1"/>
</dbReference>
<dbReference type="InterPro" id="IPR029058">
    <property type="entry name" value="AB_hydrolase_fold"/>
</dbReference>
<feature type="domain" description="Carrier" evidence="3">
    <location>
        <begin position="1377"/>
        <end position="1452"/>
    </location>
</feature>
<keyword evidence="1" id="KW-0596">Phosphopantetheine</keyword>
<dbReference type="InterPro" id="IPR025714">
    <property type="entry name" value="Methyltranfer_dom"/>
</dbReference>
<dbReference type="SMART" id="SM00823">
    <property type="entry name" value="PKS_PP"/>
    <property type="match status" value="1"/>
</dbReference>
<dbReference type="InterPro" id="IPR020806">
    <property type="entry name" value="PKS_PP-bd"/>
</dbReference>
<dbReference type="InterPro" id="IPR000873">
    <property type="entry name" value="AMP-dep_synth/lig_dom"/>
</dbReference>
<dbReference type="Pfam" id="PF00668">
    <property type="entry name" value="Condensation"/>
    <property type="match status" value="1"/>
</dbReference>
<dbReference type="PROSITE" id="PS50075">
    <property type="entry name" value="CARRIER"/>
    <property type="match status" value="1"/>
</dbReference>
<dbReference type="SUPFAM" id="SSF53474">
    <property type="entry name" value="alpha/beta-Hydrolases"/>
    <property type="match status" value="1"/>
</dbReference>
<dbReference type="SUPFAM" id="SSF52777">
    <property type="entry name" value="CoA-dependent acyltransferases"/>
    <property type="match status" value="2"/>
</dbReference>
<dbReference type="InterPro" id="IPR045851">
    <property type="entry name" value="AMP-bd_C_sf"/>
</dbReference>
<dbReference type="Pfam" id="PF13847">
    <property type="entry name" value="Methyltransf_31"/>
    <property type="match status" value="1"/>
</dbReference>
<evidence type="ECO:0000313" key="4">
    <source>
        <dbReference type="EMBL" id="MCH7410840.1"/>
    </source>
</evidence>
<organism evidence="4 5">
    <name type="scientific">Belliella filtrata</name>
    <dbReference type="NCBI Taxonomy" id="2923435"/>
    <lineage>
        <taxon>Bacteria</taxon>
        <taxon>Pseudomonadati</taxon>
        <taxon>Bacteroidota</taxon>
        <taxon>Cytophagia</taxon>
        <taxon>Cytophagales</taxon>
        <taxon>Cyclobacteriaceae</taxon>
        <taxon>Belliella</taxon>
    </lineage>
</organism>
<dbReference type="PANTHER" id="PTHR45527">
    <property type="entry name" value="NONRIBOSOMAL PEPTIDE SYNTHETASE"/>
    <property type="match status" value="1"/>
</dbReference>
<dbReference type="Gene3D" id="3.30.300.30">
    <property type="match status" value="2"/>
</dbReference>
<sequence length="1729" mass="196121">MKIIMESNTGSRVCFTSESQQEIWLSCIIGGSDANRAFNESITLELKGYLDISALKKAIRDTVLRHDVLRAVFSEDGQSYVVKENVDPVEFIDLQGFDEPNKEKILKELINEEVMHSFDLVNGPLYHITLIQTSHESICMIFTAHHIVCDGWSTGVFLRDISKLYNAYFQGSSLQLPLAPSYSRYSDEEKKFLNSIEFLNNLDFWKKEIGSDPISLSLPTDFERSISRSFNGRRIDTTIEPEMAERLKSFAKINGVSFFNLMLSCFELLMAKISNQRDFLIGLPSAGQVITEQYDLMGHCVNLLPLPVRIEQRLSFKEYLKERRKKLNQALDYQQITFGTLLKQMRIARKPNEIPVVPVVFNVDLGMDDQLEFYGLDFSIHTNPRKFENFELFLNLFETKEKLALEWSYNPDLYTADTIHFWSEQLIGLFNQILDTEVSQVSKLIQNKPVRIVQDSSIEFKRIEDFVPVVEMVEEAVAKFSNKVAVIFKDKPLTYQQLNASSNRLARHMIHNGVKKGDRIGVVMERSEKMIVAIFAILKAGAAYLPIDTDYPVSRISFTLNDAEAKLAFIDHKNQQKFEEVSQAVCYEEAISQSVDLEAANLSISLKESDPAYIIYTSGSTGNPKGVVLDHGNLHSFLMNVSQTPGIVSEDVFLAVTSNSFDISILELFLPYVHGAQTYLLDNFERRDPAIMLDVIQKHQITVMFATPSHWKMMLGQGWVNPFPKLKAISGGEPLEVHVADKLVDRVSSLWNIYGPTETTVFSTIKQIKTKGQPISIGKPIIGTNVYVVDDYGNILPNGQVGELYISGQGVGQGYINRPELNAQKFIQDPFFTDLDLRLFKTGDLGKYDVNGELFCLGRKDQQVKFRGFRIELDEISNKIISSPQVKDALVDMKVIDDEQHLIAYVVPEKIHEESELASWKQKWDNVYDEGQREIDNRGIENGDLDFVIASVLGSDANLEQEAVEWKSQSIKRLKRLKAKKVIEVGSGAGQIALELAPEVDSYVATDYASTAIDNLNRKIASKPDLKGKLRAEVSPAHDFSFADAGSVDLVIIHSVAQYFPSSKYLLDTIKNSLNTLSDGGCLFIGDMQSASTLEMYHAFDQLRNVKSDMSILSFREVVSRRVLVEDELTADPSFFYHLKEVFPEISAIDVQLREGTSLNETTKYHYDIWLYKGGSKSNQTMDVVLDWSSFSSDLSSIGQYLNNQNGKTILIKNLPNIRAAEDFKFYTFINQANESGKVGDFVRASGQAVDSFSLEALWAIADENGYRAHIRHQNDGVDNMLEMCLIPLSSNYLDVLPPVSEFTDKREKFIREPFKNQIQVDFSKIKDSLKESLPSFMIPSHFVQMDAFPLSQNGKIIKQELPLPESIVVEDSENIEEMSTLELGLAEIWKETLAVSKVKLHDNFFELGGHSLLAVKVMSKIDEKLGVKVSISTLFHYPTIASLASKIAEESHSEAWSCIVPIKTTGSRRPLYIVHGAGLNVLFFYNLKNYLHPDQPIYGIQAKGLNGTDEPLDSIEAMARHYVEELLRFHPQGDVEISGYSFGGIVAFEMVRILREDYGINISRVLMIEAYADQSQDFPNKFSEIRAKVATFLKKRFFNLKLLIKSPRLYKDHKLLYDFIVNLNQVVNSILGKDIDSNLDPLIRRFKYIERSLYKALSIHHIQPMDIKVVLLKSKDQYNWLPDFETFGWVEYASEVEVALIQGDHHKVFDSENIEVMAKSLEFVLIRD</sequence>
<dbReference type="InterPro" id="IPR009081">
    <property type="entry name" value="PP-bd_ACP"/>
</dbReference>
<dbReference type="CDD" id="cd19531">
    <property type="entry name" value="LCL_NRPS-like"/>
    <property type="match status" value="1"/>
</dbReference>
<dbReference type="Gene3D" id="1.10.1200.10">
    <property type="entry name" value="ACP-like"/>
    <property type="match status" value="1"/>
</dbReference>
<dbReference type="SUPFAM" id="SSF47336">
    <property type="entry name" value="ACP-like"/>
    <property type="match status" value="1"/>
</dbReference>
<evidence type="ECO:0000256" key="1">
    <source>
        <dbReference type="ARBA" id="ARBA00022450"/>
    </source>
</evidence>
<evidence type="ECO:0000259" key="3">
    <source>
        <dbReference type="PROSITE" id="PS50075"/>
    </source>
</evidence>
<evidence type="ECO:0000256" key="2">
    <source>
        <dbReference type="ARBA" id="ARBA00022553"/>
    </source>
</evidence>
<reference evidence="4" key="1">
    <citation type="submission" date="2022-03" db="EMBL/GenBank/DDBJ databases">
        <title>De novo assembled genomes of Belliella spp. (Cyclobacteriaceae) strains.</title>
        <authorList>
            <person name="Szabo A."/>
            <person name="Korponai K."/>
            <person name="Felfoldi T."/>
        </authorList>
    </citation>
    <scope>NUCLEOTIDE SEQUENCE</scope>
    <source>
        <strain evidence="4">DSM 111904</strain>
    </source>
</reference>
<dbReference type="PANTHER" id="PTHR45527:SF1">
    <property type="entry name" value="FATTY ACID SYNTHASE"/>
    <property type="match status" value="1"/>
</dbReference>
<accession>A0ABS9V342</accession>
<dbReference type="InterPro" id="IPR042099">
    <property type="entry name" value="ANL_N_sf"/>
</dbReference>
<dbReference type="CDD" id="cd02440">
    <property type="entry name" value="AdoMet_MTases"/>
    <property type="match status" value="1"/>
</dbReference>
<dbReference type="Pfam" id="PF00975">
    <property type="entry name" value="Thioesterase"/>
    <property type="match status" value="1"/>
</dbReference>
<dbReference type="Proteomes" id="UP001165489">
    <property type="component" value="Unassembled WGS sequence"/>
</dbReference>
<dbReference type="InterPro" id="IPR020845">
    <property type="entry name" value="AMP-binding_CS"/>
</dbReference>
<dbReference type="SUPFAM" id="SSF53335">
    <property type="entry name" value="S-adenosyl-L-methionine-dependent methyltransferases"/>
    <property type="match status" value="1"/>
</dbReference>